<keyword evidence="2" id="KW-1185">Reference proteome</keyword>
<dbReference type="OrthoDB" id="5346581at2759"/>
<dbReference type="OMA" id="DYISCEN"/>
<accession>A0A084QZV6</accession>
<sequence length="326" mass="37446">MPPSDYISCENLDSSHYEALSLAINNTTRTDLALTTYAQLIDGLPIADIAWDQYSSKLHRRHPINSHTRLCPGALDKAKELQASFDLKSLKFSPSLLRTYQSAPSPSRDFQFRLVELTAVALHQIGVWLFQLGLRLHDPATTEGLSIEAVTQWEPEQNPFTRLVPDPTLFIQPHFAASEQYPDGLADVAGYWAEDRILGGVVLFDKSQTWKSGNEPNMYFQCNRRRTTYRICQLLDEQQQTLLDFLQKRDANSADCPLPLLPDARNQVRIEPVDAISVHKVYRDVWERAAPRRRLRMQQYMGPDVINSLDFPEHDVDEEIRRLTRR</sequence>
<dbReference type="AlphaFoldDB" id="A0A084QZV6"/>
<reference evidence="1 2" key="1">
    <citation type="journal article" date="2014" name="BMC Genomics">
        <title>Comparative genome sequencing reveals chemotype-specific gene clusters in the toxigenic black mold Stachybotrys.</title>
        <authorList>
            <person name="Semeiks J."/>
            <person name="Borek D."/>
            <person name="Otwinowski Z."/>
            <person name="Grishin N.V."/>
        </authorList>
    </citation>
    <scope>NUCLEOTIDE SEQUENCE [LARGE SCALE GENOMIC DNA]</scope>
    <source>
        <strain evidence="1 2">IBT 40285</strain>
    </source>
</reference>
<name>A0A084QZV6_STAC4</name>
<organism evidence="1 2">
    <name type="scientific">Stachybotrys chlorohalonatus (strain IBT 40285)</name>
    <dbReference type="NCBI Taxonomy" id="1283841"/>
    <lineage>
        <taxon>Eukaryota</taxon>
        <taxon>Fungi</taxon>
        <taxon>Dikarya</taxon>
        <taxon>Ascomycota</taxon>
        <taxon>Pezizomycotina</taxon>
        <taxon>Sordariomycetes</taxon>
        <taxon>Hypocreomycetidae</taxon>
        <taxon>Hypocreales</taxon>
        <taxon>Stachybotryaceae</taxon>
        <taxon>Stachybotrys</taxon>
    </lineage>
</organism>
<dbReference type="Proteomes" id="UP000028524">
    <property type="component" value="Unassembled WGS sequence"/>
</dbReference>
<dbReference type="HOGENOM" id="CLU_054623_1_0_1"/>
<dbReference type="InParanoid" id="A0A084QZV6"/>
<gene>
    <name evidence="1" type="ORF">S40285_09546</name>
</gene>
<dbReference type="EMBL" id="KL659451">
    <property type="protein sequence ID" value="KFA69491.1"/>
    <property type="molecule type" value="Genomic_DNA"/>
</dbReference>
<evidence type="ECO:0000313" key="2">
    <source>
        <dbReference type="Proteomes" id="UP000028524"/>
    </source>
</evidence>
<dbReference type="STRING" id="1283841.A0A084QZV6"/>
<protein>
    <submittedName>
        <fullName evidence="1">Uncharacterized protein</fullName>
    </submittedName>
</protein>
<proteinExistence type="predicted"/>
<evidence type="ECO:0000313" key="1">
    <source>
        <dbReference type="EMBL" id="KFA69491.1"/>
    </source>
</evidence>